<dbReference type="GO" id="GO:0043190">
    <property type="term" value="C:ATP-binding cassette (ABC) transporter complex"/>
    <property type="evidence" value="ECO:0007669"/>
    <property type="project" value="InterPro"/>
</dbReference>
<evidence type="ECO:0000256" key="3">
    <source>
        <dbReference type="ARBA" id="ARBA00022692"/>
    </source>
</evidence>
<dbReference type="Gene3D" id="1.10.3470.10">
    <property type="entry name" value="ABC transporter involved in vitamin B12 uptake, BtuC"/>
    <property type="match status" value="1"/>
</dbReference>
<feature type="transmembrane region" description="Helical" evidence="7">
    <location>
        <begin position="178"/>
        <end position="194"/>
    </location>
</feature>
<proteinExistence type="inferred from homology"/>
<dbReference type="PANTHER" id="PTHR30477">
    <property type="entry name" value="ABC-TRANSPORTER METAL-BINDING PROTEIN"/>
    <property type="match status" value="1"/>
</dbReference>
<dbReference type="OrthoDB" id="9798540at2"/>
<feature type="transmembrane region" description="Helical" evidence="7">
    <location>
        <begin position="137"/>
        <end position="158"/>
    </location>
</feature>
<dbReference type="InterPro" id="IPR001626">
    <property type="entry name" value="ABC_TroCD"/>
</dbReference>
<keyword evidence="4 7" id="KW-1133">Transmembrane helix</keyword>
<organism evidence="8 9">
    <name type="scientific">Dehalogenimonas formicexedens</name>
    <dbReference type="NCBI Taxonomy" id="1839801"/>
    <lineage>
        <taxon>Bacteria</taxon>
        <taxon>Bacillati</taxon>
        <taxon>Chloroflexota</taxon>
        <taxon>Dehalococcoidia</taxon>
        <taxon>Dehalococcoidales</taxon>
        <taxon>Dehalococcoidaceae</taxon>
        <taxon>Dehalogenimonas</taxon>
    </lineage>
</organism>
<dbReference type="GO" id="GO:0055085">
    <property type="term" value="P:transmembrane transport"/>
    <property type="evidence" value="ECO:0007669"/>
    <property type="project" value="InterPro"/>
</dbReference>
<dbReference type="CDD" id="cd06550">
    <property type="entry name" value="TM_ABC_iron-siderophores_like"/>
    <property type="match status" value="1"/>
</dbReference>
<dbReference type="GO" id="GO:0010043">
    <property type="term" value="P:response to zinc ion"/>
    <property type="evidence" value="ECO:0007669"/>
    <property type="project" value="TreeGrafter"/>
</dbReference>
<evidence type="ECO:0000256" key="1">
    <source>
        <dbReference type="ARBA" id="ARBA00004141"/>
    </source>
</evidence>
<evidence type="ECO:0000313" key="9">
    <source>
        <dbReference type="Proteomes" id="UP000185934"/>
    </source>
</evidence>
<evidence type="ECO:0000256" key="6">
    <source>
        <dbReference type="RuleBase" id="RU003943"/>
    </source>
</evidence>
<evidence type="ECO:0000313" key="8">
    <source>
        <dbReference type="EMBL" id="APV43527.1"/>
    </source>
</evidence>
<evidence type="ECO:0000256" key="4">
    <source>
        <dbReference type="ARBA" id="ARBA00022989"/>
    </source>
</evidence>
<keyword evidence="9" id="KW-1185">Reference proteome</keyword>
<keyword evidence="6" id="KW-0813">Transport</keyword>
<protein>
    <submittedName>
        <fullName evidence="8">Zinc/manganese /iron transport system permease protein</fullName>
    </submittedName>
</protein>
<feature type="transmembrane region" description="Helical" evidence="7">
    <location>
        <begin position="247"/>
        <end position="267"/>
    </location>
</feature>
<keyword evidence="3 6" id="KW-0812">Transmembrane</keyword>
<dbReference type="STRING" id="1839801.Dform_00164"/>
<feature type="transmembrane region" description="Helical" evidence="7">
    <location>
        <begin position="224"/>
        <end position="241"/>
    </location>
</feature>
<dbReference type="Pfam" id="PF00950">
    <property type="entry name" value="ABC-3"/>
    <property type="match status" value="1"/>
</dbReference>
<dbReference type="Proteomes" id="UP000185934">
    <property type="component" value="Chromosome"/>
</dbReference>
<evidence type="ECO:0000256" key="2">
    <source>
        <dbReference type="ARBA" id="ARBA00008034"/>
    </source>
</evidence>
<dbReference type="AlphaFoldDB" id="A0A1P8F4W4"/>
<keyword evidence="5 7" id="KW-0472">Membrane</keyword>
<dbReference type="InterPro" id="IPR037294">
    <property type="entry name" value="ABC_BtuC-like"/>
</dbReference>
<dbReference type="EMBL" id="CP018258">
    <property type="protein sequence ID" value="APV43527.1"/>
    <property type="molecule type" value="Genomic_DNA"/>
</dbReference>
<evidence type="ECO:0000256" key="5">
    <source>
        <dbReference type="ARBA" id="ARBA00023136"/>
    </source>
</evidence>
<feature type="transmembrane region" description="Helical" evidence="7">
    <location>
        <begin position="96"/>
        <end position="117"/>
    </location>
</feature>
<evidence type="ECO:0000256" key="7">
    <source>
        <dbReference type="SAM" id="Phobius"/>
    </source>
</evidence>
<dbReference type="RefSeq" id="WP_083635296.1">
    <property type="nucleotide sequence ID" value="NZ_CP018258.1"/>
</dbReference>
<comment type="subcellular location">
    <subcellularLocation>
        <location evidence="6">Cell membrane</location>
        <topology evidence="6">Multi-pass membrane protein</topology>
    </subcellularLocation>
    <subcellularLocation>
        <location evidence="1">Membrane</location>
        <topology evidence="1">Multi-pass membrane protein</topology>
    </subcellularLocation>
</comment>
<feature type="transmembrane region" description="Helical" evidence="7">
    <location>
        <begin position="18"/>
        <end position="44"/>
    </location>
</feature>
<reference evidence="9" key="1">
    <citation type="submission" date="2016-11" db="EMBL/GenBank/DDBJ databases">
        <title>Dehalogenimonas formicexedens sp. nov., a chlorinated alkane respiring bacterium isolated from contaminated groundwater.</title>
        <authorList>
            <person name="Key T.A."/>
            <person name="Bowman K.S."/>
            <person name="Lee I."/>
            <person name="Chun J."/>
            <person name="Albuquerque L."/>
            <person name="da Costa M.S."/>
            <person name="Rainey F.A."/>
            <person name="Moe W.M."/>
        </authorList>
    </citation>
    <scope>NUCLEOTIDE SEQUENCE [LARGE SCALE GENOMIC DNA]</scope>
    <source>
        <strain evidence="9">NSZ-14</strain>
    </source>
</reference>
<gene>
    <name evidence="8" type="ORF">Dform_00164</name>
</gene>
<sequence length="284" mass="29193">MIDFFIGPFANNEFMIKALVAGILVSVVCAIAGTFIVLRGLAFIGDALAHGVLPGIAAAVLFGFPGIIGATVGAAVMIGGVTLITQRSRLSSDTAIGLLFVSMLALGVAIVSRSGSFSGDLTRILFGELLGISWSNIWLLLASAIIIGIVAIVSARPFMLLAFDPEQAQVAGFSARKYHFLMLVMIAATVIVSFQTVGTLLVFGLLIAPAGAGALLASRIGTMMALATIFGAFSMFTGLLVSYHLNIAAGASVILVAAAIFFTVFVVKNVSARRAPGVSEGAHG</sequence>
<name>A0A1P8F4W4_9CHLR</name>
<comment type="similarity">
    <text evidence="2 6">Belongs to the ABC-3 integral membrane protein family.</text>
</comment>
<dbReference type="PANTHER" id="PTHR30477:SF13">
    <property type="entry name" value="IRON TRANSPORT SYSTEM MEMBRANE PROTEIN HI_0360-RELATED"/>
    <property type="match status" value="1"/>
</dbReference>
<dbReference type="SUPFAM" id="SSF81345">
    <property type="entry name" value="ABC transporter involved in vitamin B12 uptake, BtuC"/>
    <property type="match status" value="1"/>
</dbReference>
<feature type="transmembrane region" description="Helical" evidence="7">
    <location>
        <begin position="56"/>
        <end position="84"/>
    </location>
</feature>
<accession>A0A1P8F4W4</accession>
<dbReference type="KEGG" id="dfo:Dform_00164"/>